<dbReference type="Pfam" id="PF00583">
    <property type="entry name" value="Acetyltransf_1"/>
    <property type="match status" value="1"/>
</dbReference>
<keyword evidence="2" id="KW-0012">Acyltransferase</keyword>
<dbReference type="Proteomes" id="UP001580407">
    <property type="component" value="Unassembled WGS sequence"/>
</dbReference>
<reference evidence="2 3" key="1">
    <citation type="submission" date="2024-09" db="EMBL/GenBank/DDBJ databases">
        <authorList>
            <person name="Ruan L."/>
        </authorList>
    </citation>
    <scope>NUCLEOTIDE SEQUENCE [LARGE SCALE GENOMIC DNA]</scope>
    <source>
        <strain evidence="2 3">D33</strain>
    </source>
</reference>
<dbReference type="CDD" id="cd04301">
    <property type="entry name" value="NAT_SF"/>
    <property type="match status" value="1"/>
</dbReference>
<accession>A0ABV5BFC1</accession>
<dbReference type="PROSITE" id="PS51186">
    <property type="entry name" value="GNAT"/>
    <property type="match status" value="1"/>
</dbReference>
<evidence type="ECO:0000259" key="1">
    <source>
        <dbReference type="PROSITE" id="PS51186"/>
    </source>
</evidence>
<protein>
    <submittedName>
        <fullName evidence="2">GNAT family N-acetyltransferase</fullName>
        <ecNumber evidence="2">2.3.-.-</ecNumber>
    </submittedName>
</protein>
<keyword evidence="2" id="KW-0808">Transferase</keyword>
<dbReference type="GO" id="GO:0016746">
    <property type="term" value="F:acyltransferase activity"/>
    <property type="evidence" value="ECO:0007669"/>
    <property type="project" value="UniProtKB-KW"/>
</dbReference>
<feature type="domain" description="N-acetyltransferase" evidence="1">
    <location>
        <begin position="4"/>
        <end position="160"/>
    </location>
</feature>
<dbReference type="RefSeq" id="WP_375526955.1">
    <property type="nucleotide sequence ID" value="NZ_JBHILM010000024.1"/>
</dbReference>
<evidence type="ECO:0000313" key="2">
    <source>
        <dbReference type="EMBL" id="MFB5683216.1"/>
    </source>
</evidence>
<comment type="caution">
    <text evidence="2">The sequence shown here is derived from an EMBL/GenBank/DDBJ whole genome shotgun (WGS) entry which is preliminary data.</text>
</comment>
<keyword evidence="3" id="KW-1185">Reference proteome</keyword>
<gene>
    <name evidence="2" type="ORF">ACE3NQ_20045</name>
</gene>
<proteinExistence type="predicted"/>
<dbReference type="InterPro" id="IPR000182">
    <property type="entry name" value="GNAT_dom"/>
</dbReference>
<dbReference type="EMBL" id="JBHILM010000024">
    <property type="protein sequence ID" value="MFB5683216.1"/>
    <property type="molecule type" value="Genomic_DNA"/>
</dbReference>
<dbReference type="EC" id="2.3.-.-" evidence="2"/>
<dbReference type="SUPFAM" id="SSF55729">
    <property type="entry name" value="Acyl-CoA N-acyltransferases (Nat)"/>
    <property type="match status" value="1"/>
</dbReference>
<sequence>MGDVQLVVYEEKYREQLMNFELPEEQAQFTALPAEALDLALTDPNRTPVVIVAGAKPVGFFVLHIGPDIAAFTPDPHAVLLRAFAINHEDQGRGYARQSLLRLPAFIEKYYKGVRKVVLAVNKRNEPAQQAYLKSGFTDTGREIEGKYGSQHIYALQLGL</sequence>
<dbReference type="Gene3D" id="3.40.630.30">
    <property type="match status" value="1"/>
</dbReference>
<organism evidence="2 3">
    <name type="scientific">Paenibacillus terreus</name>
    <dbReference type="NCBI Taxonomy" id="1387834"/>
    <lineage>
        <taxon>Bacteria</taxon>
        <taxon>Bacillati</taxon>
        <taxon>Bacillota</taxon>
        <taxon>Bacilli</taxon>
        <taxon>Bacillales</taxon>
        <taxon>Paenibacillaceae</taxon>
        <taxon>Paenibacillus</taxon>
    </lineage>
</organism>
<name>A0ABV5BFC1_9BACL</name>
<evidence type="ECO:0000313" key="3">
    <source>
        <dbReference type="Proteomes" id="UP001580407"/>
    </source>
</evidence>
<dbReference type="InterPro" id="IPR016181">
    <property type="entry name" value="Acyl_CoA_acyltransferase"/>
</dbReference>